<dbReference type="InterPro" id="IPR000873">
    <property type="entry name" value="AMP-dep_synth/lig_dom"/>
</dbReference>
<organism evidence="5 6">
    <name type="scientific">Nocardia vulneris</name>
    <dbReference type="NCBI Taxonomy" id="1141657"/>
    <lineage>
        <taxon>Bacteria</taxon>
        <taxon>Bacillati</taxon>
        <taxon>Actinomycetota</taxon>
        <taxon>Actinomycetes</taxon>
        <taxon>Mycobacteriales</taxon>
        <taxon>Nocardiaceae</taxon>
        <taxon>Nocardia</taxon>
    </lineage>
</organism>
<dbReference type="InterPro" id="IPR020845">
    <property type="entry name" value="AMP-binding_CS"/>
</dbReference>
<evidence type="ECO:0000313" key="6">
    <source>
        <dbReference type="Proteomes" id="UP000031364"/>
    </source>
</evidence>
<feature type="domain" description="AMP-binding enzyme C-terminal" evidence="4">
    <location>
        <begin position="445"/>
        <end position="518"/>
    </location>
</feature>
<dbReference type="PANTHER" id="PTHR43201:SF5">
    <property type="entry name" value="MEDIUM-CHAIN ACYL-COA LIGASE ACSF2, MITOCHONDRIAL"/>
    <property type="match status" value="1"/>
</dbReference>
<dbReference type="InterPro" id="IPR045851">
    <property type="entry name" value="AMP-bd_C_sf"/>
</dbReference>
<dbReference type="Gene3D" id="3.40.50.12780">
    <property type="entry name" value="N-terminal domain of ligase-like"/>
    <property type="match status" value="1"/>
</dbReference>
<keyword evidence="2" id="KW-0436">Ligase</keyword>
<dbReference type="Proteomes" id="UP000031364">
    <property type="component" value="Unassembled WGS sequence"/>
</dbReference>
<name>A0ABR4ZJK6_9NOCA</name>
<dbReference type="InterPro" id="IPR042099">
    <property type="entry name" value="ANL_N_sf"/>
</dbReference>
<protein>
    <submittedName>
        <fullName evidence="5">Acyl-CoA synthetase</fullName>
    </submittedName>
</protein>
<evidence type="ECO:0000313" key="5">
    <source>
        <dbReference type="EMBL" id="KIA65500.1"/>
    </source>
</evidence>
<dbReference type="Pfam" id="PF00501">
    <property type="entry name" value="AMP-binding"/>
    <property type="match status" value="1"/>
</dbReference>
<accession>A0ABR4ZJK6</accession>
<sequence length="530" mass="56426">MERVHLPFSRGARTLPTQLRQVAVLQRAGVIDLRRPDQIVRTSRSVRTLGPIAGTVEIAALRYPDRIALIDESGLLTYRELAYSTNALAQAWLTQGVSARTPIGVLCRDHRGMVQALIAGAKIGARVVLLNTGFGATQLADVVAREGVGAILADDEFASATAALGPEVRRLDLRAAKNSVVTRPPAPATQGGFVILTGGTTGTPKGVPRKVETPLAAAQFLDRVPYRSGGVTLLCAPLFHGTALTQFIMSLSLGCTVVLHGRFDARRALAQIQEYRCTAVVLVPTMLRRILDLGAEEIRGYDTSSLRIVFSAGAALPSALGSRAIELFGPVIYNFYGCTETGTATIATPQDWIAAPGTVGKPPVGIVVRLYDNGRPVTEPGAKGTVYVGNSIAFTGYSGGGGKNIIDGLMSTGDVGHFDADGRLFIDGRDDDMIVSGGENVFPGEVEDLLYRHPKITEAAVIGVPDEEFGQRLAAFLIAHGDLSGDEVRAYVRDHLARFKVPRDVRFVEDLPRTPTGKINRSALAALALT</sequence>
<dbReference type="CDD" id="cd04433">
    <property type="entry name" value="AFD_class_I"/>
    <property type="match status" value="1"/>
</dbReference>
<evidence type="ECO:0000256" key="2">
    <source>
        <dbReference type="ARBA" id="ARBA00022598"/>
    </source>
</evidence>
<dbReference type="InterPro" id="IPR025110">
    <property type="entry name" value="AMP-bd_C"/>
</dbReference>
<evidence type="ECO:0000259" key="4">
    <source>
        <dbReference type="Pfam" id="PF13193"/>
    </source>
</evidence>
<feature type="domain" description="AMP-dependent synthetase/ligase" evidence="3">
    <location>
        <begin position="58"/>
        <end position="397"/>
    </location>
</feature>
<keyword evidence="6" id="KW-1185">Reference proteome</keyword>
<proteinExistence type="inferred from homology"/>
<dbReference type="PANTHER" id="PTHR43201">
    <property type="entry name" value="ACYL-COA SYNTHETASE"/>
    <property type="match status" value="1"/>
</dbReference>
<evidence type="ECO:0000259" key="3">
    <source>
        <dbReference type="Pfam" id="PF00501"/>
    </source>
</evidence>
<comment type="similarity">
    <text evidence="1">Belongs to the ATP-dependent AMP-binding enzyme family.</text>
</comment>
<dbReference type="RefSeq" id="WP_043666572.1">
    <property type="nucleotide sequence ID" value="NZ_BDCI01000017.1"/>
</dbReference>
<dbReference type="EMBL" id="JNFP01000007">
    <property type="protein sequence ID" value="KIA65500.1"/>
    <property type="molecule type" value="Genomic_DNA"/>
</dbReference>
<dbReference type="Gene3D" id="3.30.300.30">
    <property type="match status" value="1"/>
</dbReference>
<reference evidence="5 6" key="1">
    <citation type="journal article" date="2014" name="Int. J. Syst. Evol. Microbiol.">
        <title>Nocardia vulneris sp. nov., isolated from wounds of human patients in North America.</title>
        <authorList>
            <person name="Lasker B.A."/>
            <person name="Bell M."/>
            <person name="Klenk H.P."/>
            <person name="Sproer C."/>
            <person name="Schumann C."/>
            <person name="Schumann P."/>
            <person name="Brown J.M."/>
        </authorList>
    </citation>
    <scope>NUCLEOTIDE SEQUENCE [LARGE SCALE GENOMIC DNA]</scope>
    <source>
        <strain evidence="5 6">W9851</strain>
    </source>
</reference>
<dbReference type="SUPFAM" id="SSF56801">
    <property type="entry name" value="Acetyl-CoA synthetase-like"/>
    <property type="match status" value="1"/>
</dbReference>
<dbReference type="PROSITE" id="PS00455">
    <property type="entry name" value="AMP_BINDING"/>
    <property type="match status" value="1"/>
</dbReference>
<evidence type="ECO:0000256" key="1">
    <source>
        <dbReference type="ARBA" id="ARBA00006432"/>
    </source>
</evidence>
<comment type="caution">
    <text evidence="5">The sequence shown here is derived from an EMBL/GenBank/DDBJ whole genome shotgun (WGS) entry which is preliminary data.</text>
</comment>
<gene>
    <name evidence="5" type="ORF">FG87_07735</name>
</gene>
<dbReference type="Pfam" id="PF13193">
    <property type="entry name" value="AMP-binding_C"/>
    <property type="match status" value="1"/>
</dbReference>